<reference evidence="3 4" key="1">
    <citation type="submission" date="2016-10" db="EMBL/GenBank/DDBJ databases">
        <authorList>
            <person name="Varghese N."/>
            <person name="Submissions S."/>
        </authorList>
    </citation>
    <scope>NUCLEOTIDE SEQUENCE [LARGE SCALE GENOMIC DNA]</scope>
    <source>
        <strain evidence="3 4">TC-13</strain>
    </source>
</reference>
<dbReference type="RefSeq" id="WP_258954888.1">
    <property type="nucleotide sequence ID" value="NZ_FMVP01000002.1"/>
</dbReference>
<feature type="domain" description="Tyr recombinase" evidence="2">
    <location>
        <begin position="25"/>
        <end position="159"/>
    </location>
</feature>
<dbReference type="SUPFAM" id="SSF56349">
    <property type="entry name" value="DNA breaking-rejoining enzymes"/>
    <property type="match status" value="1"/>
</dbReference>
<evidence type="ECO:0000313" key="4">
    <source>
        <dbReference type="Proteomes" id="UP000199410"/>
    </source>
</evidence>
<evidence type="ECO:0000313" key="3">
    <source>
        <dbReference type="EMBL" id="SEP86085.1"/>
    </source>
</evidence>
<dbReference type="InterPro" id="IPR011010">
    <property type="entry name" value="DNA_brk_join_enz"/>
</dbReference>
<name>A0A1H9BB68_9BACI</name>
<protein>
    <submittedName>
        <fullName evidence="3">Phage integrase family protein</fullName>
    </submittedName>
</protein>
<accession>A0A1H9BB68</accession>
<evidence type="ECO:0000259" key="2">
    <source>
        <dbReference type="PROSITE" id="PS51898"/>
    </source>
</evidence>
<dbReference type="GO" id="GO:0006310">
    <property type="term" value="P:DNA recombination"/>
    <property type="evidence" value="ECO:0007669"/>
    <property type="project" value="UniProtKB-KW"/>
</dbReference>
<dbReference type="GO" id="GO:0015074">
    <property type="term" value="P:DNA integration"/>
    <property type="evidence" value="ECO:0007669"/>
    <property type="project" value="InterPro"/>
</dbReference>
<dbReference type="InterPro" id="IPR002104">
    <property type="entry name" value="Integrase_catalytic"/>
</dbReference>
<proteinExistence type="predicted"/>
<comment type="caution">
    <text evidence="3">The sequence shown here is derived from an EMBL/GenBank/DDBJ whole genome shotgun (WGS) entry which is preliminary data.</text>
</comment>
<gene>
    <name evidence="3" type="ORF">SAMN02787113_00748</name>
</gene>
<dbReference type="EMBL" id="FOEL01000002">
    <property type="protein sequence ID" value="SEP86085.1"/>
    <property type="molecule type" value="Genomic_DNA"/>
</dbReference>
<organism evidence="3 4">
    <name type="scientific">Lysinibacillus fusiformis</name>
    <dbReference type="NCBI Taxonomy" id="28031"/>
    <lineage>
        <taxon>Bacteria</taxon>
        <taxon>Bacillati</taxon>
        <taxon>Bacillota</taxon>
        <taxon>Bacilli</taxon>
        <taxon>Bacillales</taxon>
        <taxon>Bacillaceae</taxon>
        <taxon>Lysinibacillus</taxon>
    </lineage>
</organism>
<dbReference type="GO" id="GO:0003677">
    <property type="term" value="F:DNA binding"/>
    <property type="evidence" value="ECO:0007669"/>
    <property type="project" value="InterPro"/>
</dbReference>
<dbReference type="AlphaFoldDB" id="A0A1H9BB68"/>
<dbReference type="PROSITE" id="PS51898">
    <property type="entry name" value="TYR_RECOMBINASE"/>
    <property type="match status" value="1"/>
</dbReference>
<dbReference type="CDD" id="cd01189">
    <property type="entry name" value="INT_ICEBs1_C_like"/>
    <property type="match status" value="1"/>
</dbReference>
<dbReference type="Pfam" id="PF00589">
    <property type="entry name" value="Phage_integrase"/>
    <property type="match status" value="1"/>
</dbReference>
<evidence type="ECO:0000256" key="1">
    <source>
        <dbReference type="ARBA" id="ARBA00023172"/>
    </source>
</evidence>
<sequence>MENELIARNRFTKVKITEPDKYNTENINFLSPEQLVTFLEDAKKHENITNYSLLLAVAYTGIRRGEALGLQWQNINFTNNTITIERTRDDKGVRSPKTNNSYRTILVDNIVMKQLEVYQKWCKGLLFSCDKKLSESSFVFLSTNSFEPLSAERTKKSLI</sequence>
<dbReference type="InterPro" id="IPR013762">
    <property type="entry name" value="Integrase-like_cat_sf"/>
</dbReference>
<dbReference type="Gene3D" id="1.10.443.10">
    <property type="entry name" value="Intergrase catalytic core"/>
    <property type="match status" value="1"/>
</dbReference>
<keyword evidence="1" id="KW-0233">DNA recombination</keyword>
<dbReference type="Proteomes" id="UP000199410">
    <property type="component" value="Unassembled WGS sequence"/>
</dbReference>